<evidence type="ECO:0000313" key="1">
    <source>
        <dbReference type="EMBL" id="NDV89451.1"/>
    </source>
</evidence>
<reference evidence="1 2" key="1">
    <citation type="submission" date="2020-01" db="EMBL/GenBank/DDBJ databases">
        <title>Genomes of bacteria type strains.</title>
        <authorList>
            <person name="Chen J."/>
            <person name="Zhu S."/>
            <person name="Chen J."/>
        </authorList>
    </citation>
    <scope>NUCLEOTIDE SEQUENCE [LARGE SCALE GENOMIC DNA]</scope>
    <source>
        <strain evidence="1 2">KCTC 52919</strain>
    </source>
</reference>
<dbReference type="Pfam" id="PF08843">
    <property type="entry name" value="AbiEii"/>
    <property type="match status" value="1"/>
</dbReference>
<dbReference type="Proteomes" id="UP000476332">
    <property type="component" value="Unassembled WGS sequence"/>
</dbReference>
<dbReference type="Gene3D" id="3.10.450.620">
    <property type="entry name" value="JHP933, nucleotidyltransferase-like core domain"/>
    <property type="match status" value="1"/>
</dbReference>
<name>A0A6L9MNT1_9HYPH</name>
<dbReference type="RefSeq" id="WP_163046295.1">
    <property type="nucleotide sequence ID" value="NZ_JAAAMJ010000047.1"/>
</dbReference>
<dbReference type="InterPro" id="IPR014942">
    <property type="entry name" value="AbiEii"/>
</dbReference>
<organism evidence="1 2">
    <name type="scientific">Aurantimonas aggregata</name>
    <dbReference type="NCBI Taxonomy" id="2047720"/>
    <lineage>
        <taxon>Bacteria</taxon>
        <taxon>Pseudomonadati</taxon>
        <taxon>Pseudomonadota</taxon>
        <taxon>Alphaproteobacteria</taxon>
        <taxon>Hyphomicrobiales</taxon>
        <taxon>Aurantimonadaceae</taxon>
        <taxon>Aurantimonas</taxon>
    </lineage>
</organism>
<dbReference type="GO" id="GO:0016740">
    <property type="term" value="F:transferase activity"/>
    <property type="evidence" value="ECO:0007669"/>
    <property type="project" value="UniProtKB-KW"/>
</dbReference>
<dbReference type="AlphaFoldDB" id="A0A6L9MNT1"/>
<comment type="caution">
    <text evidence="1">The sequence shown here is derived from an EMBL/GenBank/DDBJ whole genome shotgun (WGS) entry which is preliminary data.</text>
</comment>
<sequence>MIPGQNIVAWGNVVPWADQRQVEQDLMISRALIDIFNDDLLSAELRFRGGTALNKLHFPGPLRYSEDIDLVRTTAGPIGPILDQLRVVLEPWLGRAQFDQSPVAPKFRFRVDAEDGSGVPIRLKVEINTREIEAYDPPQTLSFRIDNPWFAGVAAIPTFSREEMLATKLRALLQRDKGRDLYDLSHAVNVFEELDVARVTELFGRYLEFAGQSISRAQAEERMFAKLANPRLLTDMRPLLPLAQAEALSDYATKEAFERVFEGLVAKIAGDTWVRTEEMKERFGLIGRSTPNVP</sequence>
<accession>A0A6L9MNT1</accession>
<proteinExistence type="predicted"/>
<keyword evidence="1" id="KW-0808">Transferase</keyword>
<evidence type="ECO:0000313" key="2">
    <source>
        <dbReference type="Proteomes" id="UP000476332"/>
    </source>
</evidence>
<dbReference type="EMBL" id="JAAAMJ010000047">
    <property type="protein sequence ID" value="NDV89451.1"/>
    <property type="molecule type" value="Genomic_DNA"/>
</dbReference>
<keyword evidence="2" id="KW-1185">Reference proteome</keyword>
<protein>
    <submittedName>
        <fullName evidence="1">Nucleotidyl transferase AbiEii/AbiGii toxin family protein</fullName>
    </submittedName>
</protein>
<gene>
    <name evidence="1" type="ORF">GTW51_22670</name>
</gene>